<dbReference type="EMBL" id="JBDJPC010000008">
    <property type="protein sequence ID" value="KAL1492998.1"/>
    <property type="molecule type" value="Genomic_DNA"/>
</dbReference>
<name>A0ABD1EEC7_HYPHA</name>
<evidence type="ECO:0000313" key="2">
    <source>
        <dbReference type="Proteomes" id="UP001566132"/>
    </source>
</evidence>
<protein>
    <submittedName>
        <fullName evidence="1">Uncharacterized protein</fullName>
    </submittedName>
</protein>
<organism evidence="1 2">
    <name type="scientific">Hypothenemus hampei</name>
    <name type="common">Coffee berry borer</name>
    <dbReference type="NCBI Taxonomy" id="57062"/>
    <lineage>
        <taxon>Eukaryota</taxon>
        <taxon>Metazoa</taxon>
        <taxon>Ecdysozoa</taxon>
        <taxon>Arthropoda</taxon>
        <taxon>Hexapoda</taxon>
        <taxon>Insecta</taxon>
        <taxon>Pterygota</taxon>
        <taxon>Neoptera</taxon>
        <taxon>Endopterygota</taxon>
        <taxon>Coleoptera</taxon>
        <taxon>Polyphaga</taxon>
        <taxon>Cucujiformia</taxon>
        <taxon>Curculionidae</taxon>
        <taxon>Scolytinae</taxon>
        <taxon>Hypothenemus</taxon>
    </lineage>
</organism>
<reference evidence="1 2" key="1">
    <citation type="submission" date="2024-05" db="EMBL/GenBank/DDBJ databases">
        <title>Genetic variation in Jamaican populations of the coffee berry borer (Hypothenemus hampei).</title>
        <authorList>
            <person name="Errbii M."/>
            <person name="Myrie A."/>
        </authorList>
    </citation>
    <scope>NUCLEOTIDE SEQUENCE [LARGE SCALE GENOMIC DNA]</scope>
    <source>
        <strain evidence="1">JA-Hopewell-2020-01-JO</strain>
        <tissue evidence="1">Whole body</tissue>
    </source>
</reference>
<proteinExistence type="predicted"/>
<sequence length="150" mass="17099">MSFLIRPSSSDEIVEPYEVQLITVRCLNFDEVRENRLNIDMFQWQVRCWAVPTSMVQLAIDYFSACGEETFTLIVTPTMYTLCHGAPSHLINQGSNAPNGPSPRYRQRFFVIAFKTVVHEGATGTVERRRCVSPNSLKVKLDLIIKISSR</sequence>
<gene>
    <name evidence="1" type="ORF">ABEB36_011145</name>
</gene>
<keyword evidence="2" id="KW-1185">Reference proteome</keyword>
<dbReference type="AlphaFoldDB" id="A0ABD1EEC7"/>
<accession>A0ABD1EEC7</accession>
<comment type="caution">
    <text evidence="1">The sequence shown here is derived from an EMBL/GenBank/DDBJ whole genome shotgun (WGS) entry which is preliminary data.</text>
</comment>
<evidence type="ECO:0000313" key="1">
    <source>
        <dbReference type="EMBL" id="KAL1492998.1"/>
    </source>
</evidence>
<dbReference type="Proteomes" id="UP001566132">
    <property type="component" value="Unassembled WGS sequence"/>
</dbReference>